<organism evidence="8 9">
    <name type="scientific">Advenella kashmirensis W13003</name>
    <dbReference type="NCBI Taxonomy" id="1424334"/>
    <lineage>
        <taxon>Bacteria</taxon>
        <taxon>Pseudomonadati</taxon>
        <taxon>Pseudomonadota</taxon>
        <taxon>Betaproteobacteria</taxon>
        <taxon>Burkholderiales</taxon>
        <taxon>Alcaligenaceae</taxon>
    </lineage>
</organism>
<gene>
    <name evidence="8" type="ORF">W822_14775</name>
</gene>
<dbReference type="PATRIC" id="fig|1424334.3.peg.2969"/>
<evidence type="ECO:0000256" key="4">
    <source>
        <dbReference type="ARBA" id="ARBA00023163"/>
    </source>
</evidence>
<protein>
    <submittedName>
        <fullName evidence="8">RNA polymerase sigma factor</fullName>
    </submittedName>
</protein>
<dbReference type="HOGENOM" id="CLU_629512_0_0_4"/>
<dbReference type="InterPro" id="IPR036388">
    <property type="entry name" value="WH-like_DNA-bd_sf"/>
</dbReference>
<dbReference type="SUPFAM" id="SSF88946">
    <property type="entry name" value="Sigma2 domain of RNA polymerase sigma factors"/>
    <property type="match status" value="1"/>
</dbReference>
<evidence type="ECO:0000256" key="3">
    <source>
        <dbReference type="ARBA" id="ARBA00023082"/>
    </source>
</evidence>
<evidence type="ECO:0000256" key="2">
    <source>
        <dbReference type="ARBA" id="ARBA00023015"/>
    </source>
</evidence>
<dbReference type="Gene3D" id="1.10.1740.10">
    <property type="match status" value="1"/>
</dbReference>
<keyword evidence="5" id="KW-0472">Membrane</keyword>
<dbReference type="PANTHER" id="PTHR43133:SF62">
    <property type="entry name" value="RNA POLYMERASE SIGMA FACTOR SIGZ"/>
    <property type="match status" value="1"/>
</dbReference>
<dbReference type="EMBL" id="AYXT01000010">
    <property type="protein sequence ID" value="ETF02019.1"/>
    <property type="molecule type" value="Genomic_DNA"/>
</dbReference>
<dbReference type="OrthoDB" id="9784272at2"/>
<evidence type="ECO:0000259" key="6">
    <source>
        <dbReference type="Pfam" id="PF08281"/>
    </source>
</evidence>
<dbReference type="Pfam" id="PF10099">
    <property type="entry name" value="RskA_C"/>
    <property type="match status" value="1"/>
</dbReference>
<feature type="domain" description="RNA polymerase sigma factor 70 region 4 type 2" evidence="6">
    <location>
        <begin position="135"/>
        <end position="181"/>
    </location>
</feature>
<dbReference type="InterPro" id="IPR039425">
    <property type="entry name" value="RNA_pol_sigma-70-like"/>
</dbReference>
<keyword evidence="5" id="KW-0812">Transmembrane</keyword>
<dbReference type="eggNOG" id="COG1595">
    <property type="taxonomic scope" value="Bacteria"/>
</dbReference>
<evidence type="ECO:0000256" key="5">
    <source>
        <dbReference type="SAM" id="Phobius"/>
    </source>
</evidence>
<dbReference type="Pfam" id="PF08281">
    <property type="entry name" value="Sigma70_r4_2"/>
    <property type="match status" value="1"/>
</dbReference>
<keyword evidence="3" id="KW-0731">Sigma factor</keyword>
<proteinExistence type="inferred from homology"/>
<dbReference type="AlphaFoldDB" id="V8QSR7"/>
<keyword evidence="4" id="KW-0804">Transcription</keyword>
<reference evidence="8 9" key="1">
    <citation type="journal article" date="2014" name="Genome Announc.">
        <title>Draft Genome Sequence of Advenella kashmirensis Strain W13003, a Polycyclic Aromatic Hydrocarbon-Degrading Bacterium.</title>
        <authorList>
            <person name="Wang X."/>
            <person name="Jin D."/>
            <person name="Zhou L."/>
            <person name="Wu L."/>
            <person name="An W."/>
            <person name="Zhao L."/>
        </authorList>
    </citation>
    <scope>NUCLEOTIDE SEQUENCE [LARGE SCALE GENOMIC DNA]</scope>
    <source>
        <strain evidence="8 9">W13003</strain>
    </source>
</reference>
<sequence length="439" mass="48749">MFARNTPFNYEKILKACAKKQKSALQTLFKHEGPPMMALSLRVLGNYNLAEQAVVSTFGLIWNNAEAYEDDMGPARGWIYSILRYRISQIFKEHYDAIQAASKDQDESVLNEVSSNLHADVREDLPATPAFYLHLEELPEEPQKAMINMYFSGMSQAQTATKMGMPLGRFKENLFLGLQHLSKHLPEFSPPHNATEKIGEYVLGGLSENEEKLVYKLMNDDAGVSRIALLWEAQFTHFLSQLPAQVASSRVWEKIKKATFVRPASPEAATTISEPDDEDASEPSFVSGLRSSARKLWFMLPFWRILALLLAIAALVSWYMSTPASAIPYKVAVLDSSMSKAQTGWVVRFNARGDAQFSPVLRQTVSEGLVLQAWKRSNGTSVPLSLIRDSRAFALAADKVGPVAAGDQILISLEPEGGSRNDRPSGSILYQGTVADLQR</sequence>
<dbReference type="Gene3D" id="1.10.10.10">
    <property type="entry name" value="Winged helix-like DNA-binding domain superfamily/Winged helix DNA-binding domain"/>
    <property type="match status" value="1"/>
</dbReference>
<dbReference type="GO" id="GO:0005886">
    <property type="term" value="C:plasma membrane"/>
    <property type="evidence" value="ECO:0007669"/>
    <property type="project" value="InterPro"/>
</dbReference>
<comment type="caution">
    <text evidence="8">The sequence shown here is derived from an EMBL/GenBank/DDBJ whole genome shotgun (WGS) entry which is preliminary data.</text>
</comment>
<evidence type="ECO:0000313" key="9">
    <source>
        <dbReference type="Proteomes" id="UP000018733"/>
    </source>
</evidence>
<keyword evidence="5" id="KW-1133">Transmembrane helix</keyword>
<dbReference type="PANTHER" id="PTHR43133">
    <property type="entry name" value="RNA POLYMERASE ECF-TYPE SIGMA FACTO"/>
    <property type="match status" value="1"/>
</dbReference>
<name>V8QSR7_9BURK</name>
<dbReference type="GO" id="GO:0006352">
    <property type="term" value="P:DNA-templated transcription initiation"/>
    <property type="evidence" value="ECO:0007669"/>
    <property type="project" value="InterPro"/>
</dbReference>
<dbReference type="GO" id="GO:0003677">
    <property type="term" value="F:DNA binding"/>
    <property type="evidence" value="ECO:0007669"/>
    <property type="project" value="InterPro"/>
</dbReference>
<keyword evidence="9" id="KW-1185">Reference proteome</keyword>
<comment type="similarity">
    <text evidence="1">Belongs to the sigma-70 factor family. ECF subfamily.</text>
</comment>
<dbReference type="STRING" id="1424334.W822_14775"/>
<keyword evidence="2" id="KW-0805">Transcription regulation</keyword>
<evidence type="ECO:0000259" key="7">
    <source>
        <dbReference type="Pfam" id="PF10099"/>
    </source>
</evidence>
<feature type="domain" description="Anti-sigma K factor RskA C-terminal" evidence="7">
    <location>
        <begin position="307"/>
        <end position="428"/>
    </location>
</feature>
<evidence type="ECO:0000313" key="8">
    <source>
        <dbReference type="EMBL" id="ETF02019.1"/>
    </source>
</evidence>
<dbReference type="InterPro" id="IPR013325">
    <property type="entry name" value="RNA_pol_sigma_r2"/>
</dbReference>
<dbReference type="InterPro" id="IPR013249">
    <property type="entry name" value="RNA_pol_sigma70_r4_t2"/>
</dbReference>
<dbReference type="InterPro" id="IPR013324">
    <property type="entry name" value="RNA_pol_sigma_r3/r4-like"/>
</dbReference>
<accession>V8QSR7</accession>
<dbReference type="GO" id="GO:0016987">
    <property type="term" value="F:sigma factor activity"/>
    <property type="evidence" value="ECO:0007669"/>
    <property type="project" value="UniProtKB-KW"/>
</dbReference>
<dbReference type="Proteomes" id="UP000018733">
    <property type="component" value="Unassembled WGS sequence"/>
</dbReference>
<dbReference type="SUPFAM" id="SSF88659">
    <property type="entry name" value="Sigma3 and sigma4 domains of RNA polymerase sigma factors"/>
    <property type="match status" value="1"/>
</dbReference>
<dbReference type="InterPro" id="IPR018764">
    <property type="entry name" value="RskA_C"/>
</dbReference>
<evidence type="ECO:0000256" key="1">
    <source>
        <dbReference type="ARBA" id="ARBA00010641"/>
    </source>
</evidence>
<dbReference type="eggNOG" id="COG5343">
    <property type="taxonomic scope" value="Bacteria"/>
</dbReference>
<feature type="transmembrane region" description="Helical" evidence="5">
    <location>
        <begin position="296"/>
        <end position="320"/>
    </location>
</feature>